<dbReference type="Pfam" id="PF25512">
    <property type="entry name" value="zf-CCCH_AtC3H23"/>
    <property type="match status" value="1"/>
</dbReference>
<proteinExistence type="predicted"/>
<gene>
    <name evidence="9" type="ORF">CJ030_MR6G029282</name>
</gene>
<evidence type="ECO:0000256" key="6">
    <source>
        <dbReference type="PROSITE-ProRule" id="PRU00723"/>
    </source>
</evidence>
<feature type="domain" description="C3H1-type" evidence="8">
    <location>
        <begin position="129"/>
        <end position="155"/>
    </location>
</feature>
<keyword evidence="10" id="KW-1185">Reference proteome</keyword>
<keyword evidence="1 6" id="KW-0479">Metal-binding</keyword>
<dbReference type="GO" id="GO:0008270">
    <property type="term" value="F:zinc ion binding"/>
    <property type="evidence" value="ECO:0007669"/>
    <property type="project" value="UniProtKB-KW"/>
</dbReference>
<dbReference type="InterPro" id="IPR041367">
    <property type="entry name" value="Znf-CCCH_4"/>
</dbReference>
<feature type="zinc finger region" description="C3H1-type" evidence="6">
    <location>
        <begin position="129"/>
        <end position="155"/>
    </location>
</feature>
<evidence type="ECO:0000256" key="1">
    <source>
        <dbReference type="ARBA" id="ARBA00022723"/>
    </source>
</evidence>
<dbReference type="GO" id="GO:0006355">
    <property type="term" value="P:regulation of DNA-templated transcription"/>
    <property type="evidence" value="ECO:0007669"/>
    <property type="project" value="UniProtKB-ARBA"/>
</dbReference>
<reference evidence="9 10" key="1">
    <citation type="journal article" date="2019" name="Plant Biotechnol. J.">
        <title>The red bayberry genome and genetic basis of sex determination.</title>
        <authorList>
            <person name="Jia H.M."/>
            <person name="Jia H.J."/>
            <person name="Cai Q.L."/>
            <person name="Wang Y."/>
            <person name="Zhao H.B."/>
            <person name="Yang W.F."/>
            <person name="Wang G.Y."/>
            <person name="Li Y.H."/>
            <person name="Zhan D.L."/>
            <person name="Shen Y.T."/>
            <person name="Niu Q.F."/>
            <person name="Chang L."/>
            <person name="Qiu J."/>
            <person name="Zhao L."/>
            <person name="Xie H.B."/>
            <person name="Fu W.Y."/>
            <person name="Jin J."/>
            <person name="Li X.W."/>
            <person name="Jiao Y."/>
            <person name="Zhou C.C."/>
            <person name="Tu T."/>
            <person name="Chai C.Y."/>
            <person name="Gao J.L."/>
            <person name="Fan L.J."/>
            <person name="van de Weg E."/>
            <person name="Wang J.Y."/>
            <person name="Gao Z.S."/>
        </authorList>
    </citation>
    <scope>NUCLEOTIDE SEQUENCE [LARGE SCALE GENOMIC DNA]</scope>
    <source>
        <tissue evidence="9">Leaves</tissue>
    </source>
</reference>
<dbReference type="FunFam" id="3.30.1370.210:FF:000009">
    <property type="entry name" value="Zinc finger CCCH domain-containing protein 66"/>
    <property type="match status" value="1"/>
</dbReference>
<dbReference type="InterPro" id="IPR036855">
    <property type="entry name" value="Znf_CCCH_sf"/>
</dbReference>
<dbReference type="GO" id="GO:0003677">
    <property type="term" value="F:DNA binding"/>
    <property type="evidence" value="ECO:0007669"/>
    <property type="project" value="UniProtKB-KW"/>
</dbReference>
<dbReference type="InterPro" id="IPR057444">
    <property type="entry name" value="Znf-CCCH_AtC3H23-like"/>
</dbReference>
<keyword evidence="2" id="KW-0677">Repeat</keyword>
<dbReference type="Gene3D" id="3.30.1370.210">
    <property type="match status" value="1"/>
</dbReference>
<dbReference type="Proteomes" id="UP000516437">
    <property type="component" value="Chromosome 6"/>
</dbReference>
<evidence type="ECO:0000256" key="2">
    <source>
        <dbReference type="ARBA" id="ARBA00022737"/>
    </source>
</evidence>
<evidence type="ECO:0000256" key="7">
    <source>
        <dbReference type="SAM" id="MobiDB-lite"/>
    </source>
</evidence>
<feature type="region of interest" description="Disordered" evidence="7">
    <location>
        <begin position="1"/>
        <end position="23"/>
    </location>
</feature>
<dbReference type="SUPFAM" id="SSF90229">
    <property type="entry name" value="CCCH zinc finger"/>
    <property type="match status" value="1"/>
</dbReference>
<evidence type="ECO:0000313" key="10">
    <source>
        <dbReference type="Proteomes" id="UP000516437"/>
    </source>
</evidence>
<keyword evidence="3 6" id="KW-0863">Zinc-finger</keyword>
<dbReference type="PROSITE" id="PS50103">
    <property type="entry name" value="ZF_C3H1"/>
    <property type="match status" value="1"/>
</dbReference>
<keyword evidence="4 6" id="KW-0862">Zinc</keyword>
<name>A0A6A1VAJ6_9ROSI</name>
<evidence type="ECO:0000313" key="9">
    <source>
        <dbReference type="EMBL" id="KAB1209892.1"/>
    </source>
</evidence>
<keyword evidence="5" id="KW-0238">DNA-binding</keyword>
<dbReference type="InterPro" id="IPR045234">
    <property type="entry name" value="Unkempt-like"/>
</dbReference>
<dbReference type="Pfam" id="PF18044">
    <property type="entry name" value="zf-CCCH_4"/>
    <property type="match status" value="1"/>
</dbReference>
<comment type="caution">
    <text evidence="9">The sequence shown here is derived from an EMBL/GenBank/DDBJ whole genome shotgun (WGS) entry which is preliminary data.</text>
</comment>
<dbReference type="PANTHER" id="PTHR14493">
    <property type="entry name" value="UNKEMPT FAMILY MEMBER"/>
    <property type="match status" value="1"/>
</dbReference>
<dbReference type="PANTHER" id="PTHR14493:SF90">
    <property type="entry name" value="ZINC FINGER CCCH DOMAIN-CONTAINING PROTEIN 2"/>
    <property type="match status" value="1"/>
</dbReference>
<dbReference type="AlphaFoldDB" id="A0A6A1VAJ6"/>
<sequence length="392" mass="44205">MNSACAEQHKLHPSHQLISSKKTLKNIDIPPRKLLSRRLPSQESEMYYSDSPRLSASTADEALLQKFLPYNNDGDDDSDDADPYSSDHFRMYEFKVRRCTRSRSHDWTDCPFTHPGEKARRRDPRRFHYSGQVCPEYRRGGCSRGDSCEFAHGVFECWLHPARYRTEACKDGKNCKRKVCFFAHTPRQLRILPLNSQNSSPTELPCKKKFLNSSSGSNHCCLFCHCATSSPTSTLLGMSHLSPPLSPPLSPVKQRSFNGFSPISRYTDRFVSSEPGGMPQLNHGALSYKDALTELMSSLEAMNFSEASSPLSSKSPNVPWVDVNSFNNEDQQQIIFSPSTPNPCGSANFFSGHCFSKNFSDENKNEDNNNKVNDNGWSCSDPDLGWVNELLM</sequence>
<protein>
    <submittedName>
        <fullName evidence="9">Zinc finger CCCH domain-containing protein 2</fullName>
    </submittedName>
</protein>
<dbReference type="OrthoDB" id="410307at2759"/>
<evidence type="ECO:0000256" key="5">
    <source>
        <dbReference type="ARBA" id="ARBA00023125"/>
    </source>
</evidence>
<evidence type="ECO:0000256" key="4">
    <source>
        <dbReference type="ARBA" id="ARBA00022833"/>
    </source>
</evidence>
<dbReference type="SMART" id="SM00356">
    <property type="entry name" value="ZnF_C3H1"/>
    <property type="match status" value="2"/>
</dbReference>
<accession>A0A6A1VAJ6</accession>
<organism evidence="9 10">
    <name type="scientific">Morella rubra</name>
    <name type="common">Chinese bayberry</name>
    <dbReference type="NCBI Taxonomy" id="262757"/>
    <lineage>
        <taxon>Eukaryota</taxon>
        <taxon>Viridiplantae</taxon>
        <taxon>Streptophyta</taxon>
        <taxon>Embryophyta</taxon>
        <taxon>Tracheophyta</taxon>
        <taxon>Spermatophyta</taxon>
        <taxon>Magnoliopsida</taxon>
        <taxon>eudicotyledons</taxon>
        <taxon>Gunneridae</taxon>
        <taxon>Pentapetalae</taxon>
        <taxon>rosids</taxon>
        <taxon>fabids</taxon>
        <taxon>Fagales</taxon>
        <taxon>Myricaceae</taxon>
        <taxon>Morella</taxon>
    </lineage>
</organism>
<dbReference type="EMBL" id="RXIC02000024">
    <property type="protein sequence ID" value="KAB1209892.1"/>
    <property type="molecule type" value="Genomic_DNA"/>
</dbReference>
<dbReference type="InterPro" id="IPR000571">
    <property type="entry name" value="Znf_CCCH"/>
</dbReference>
<evidence type="ECO:0000256" key="3">
    <source>
        <dbReference type="ARBA" id="ARBA00022771"/>
    </source>
</evidence>
<evidence type="ECO:0000259" key="8">
    <source>
        <dbReference type="PROSITE" id="PS50103"/>
    </source>
</evidence>